<keyword evidence="9" id="KW-1185">Reference proteome</keyword>
<dbReference type="CDD" id="cd02516">
    <property type="entry name" value="CDP-ME_synthetase"/>
    <property type="match status" value="1"/>
</dbReference>
<dbReference type="InterPro" id="IPR029044">
    <property type="entry name" value="Nucleotide-diphossugar_trans"/>
</dbReference>
<dbReference type="Gene3D" id="3.90.550.10">
    <property type="entry name" value="Spore Coat Polysaccharide Biosynthesis Protein SpsA, Chain A"/>
    <property type="match status" value="1"/>
</dbReference>
<evidence type="ECO:0000256" key="2">
    <source>
        <dbReference type="ARBA" id="ARBA00004787"/>
    </source>
</evidence>
<feature type="site" description="Positions MEP for the nucleophilic attack" evidence="7">
    <location>
        <position position="166"/>
    </location>
</feature>
<keyword evidence="4 7" id="KW-0808">Transferase</keyword>
<dbReference type="Proteomes" id="UP000826014">
    <property type="component" value="Chromosome"/>
</dbReference>
<evidence type="ECO:0000256" key="5">
    <source>
        <dbReference type="ARBA" id="ARBA00022695"/>
    </source>
</evidence>
<name>A0ABX8V495_9BACT</name>
<keyword evidence="5 7" id="KW-0548">Nucleotidyltransferase</keyword>
<evidence type="ECO:0000256" key="4">
    <source>
        <dbReference type="ARBA" id="ARBA00022679"/>
    </source>
</evidence>
<comment type="pathway">
    <text evidence="2 7">Isoprenoid biosynthesis; isopentenyl diphosphate biosynthesis via DXP pathway; isopentenyl diphosphate from 1-deoxy-D-xylulose 5-phosphate: step 2/6.</text>
</comment>
<accession>A0ABX8V495</accession>
<dbReference type="PANTHER" id="PTHR32125">
    <property type="entry name" value="2-C-METHYL-D-ERYTHRITOL 4-PHOSPHATE CYTIDYLYLTRANSFERASE, CHLOROPLASTIC"/>
    <property type="match status" value="1"/>
</dbReference>
<reference evidence="8 9" key="1">
    <citation type="journal article" date="2022" name="bioRxiv">
        <title>Ecology and evolution of chlamydial symbionts of arthropods.</title>
        <authorList>
            <person name="Halter T."/>
            <person name="Koestlbacher S."/>
            <person name="Collingro A."/>
            <person name="Sixt B.S."/>
            <person name="Toenshoff E.R."/>
            <person name="Hendrickx F."/>
            <person name="Kostanjsek R."/>
            <person name="Horn M."/>
        </authorList>
    </citation>
    <scope>NUCLEOTIDE SEQUENCE [LARGE SCALE GENOMIC DNA]</scope>
    <source>
        <strain evidence="8">W744xW776</strain>
    </source>
</reference>
<dbReference type="GO" id="GO:0050518">
    <property type="term" value="F:2-C-methyl-D-erythritol 4-phosphate cytidylyltransferase activity"/>
    <property type="evidence" value="ECO:0007669"/>
    <property type="project" value="UniProtKB-EC"/>
</dbReference>
<comment type="function">
    <text evidence="7">Catalyzes the formation of 4-diphosphocytidyl-2-C-methyl-D-erythritol from CTP and 2-C-methyl-D-erythritol 4-phosphate (MEP).</text>
</comment>
<feature type="site" description="Transition state stabilizer" evidence="7">
    <location>
        <position position="40"/>
    </location>
</feature>
<dbReference type="InterPro" id="IPR034683">
    <property type="entry name" value="IspD/TarI"/>
</dbReference>
<evidence type="ECO:0000256" key="6">
    <source>
        <dbReference type="ARBA" id="ARBA00023229"/>
    </source>
</evidence>
<feature type="site" description="Positions MEP for the nucleophilic attack" evidence="7">
    <location>
        <position position="222"/>
    </location>
</feature>
<dbReference type="HAMAP" id="MF_00108">
    <property type="entry name" value="IspD"/>
    <property type="match status" value="1"/>
</dbReference>
<dbReference type="PROSITE" id="PS01295">
    <property type="entry name" value="ISPD"/>
    <property type="match status" value="1"/>
</dbReference>
<sequence length="237" mass="26061">MHTLALFLSLISKNMYPTPLISAILLAGGKGTRLKSAIPKQFLPLGSKPLALHSFELLAKSDLITEIIVVCESFYRHLFNSKTPVKIGFANPGLRRQDSVSNGLAQITKGSFVCIHDAARPFLQLDDLKKVIEQALIHKAAALAIPAKNTIKEIDSTSFVRQTLNREILRETLTPQVILLDLLKKGLLEAEKKKIDVTDDVSAIELMGHMVKLVSGKSSNIKITSPEDLQLAQSFLK</sequence>
<dbReference type="EC" id="2.7.7.60" evidence="7"/>
<evidence type="ECO:0000256" key="3">
    <source>
        <dbReference type="ARBA" id="ARBA00009789"/>
    </source>
</evidence>
<dbReference type="InterPro" id="IPR001228">
    <property type="entry name" value="IspD"/>
</dbReference>
<keyword evidence="6 7" id="KW-0414">Isoprene biosynthesis</keyword>
<comment type="similarity">
    <text evidence="3 7">Belongs to the IspD/TarI cytidylyltransferase family. IspD subfamily.</text>
</comment>
<proteinExistence type="inferred from homology"/>
<feature type="site" description="Transition state stabilizer" evidence="7">
    <location>
        <position position="33"/>
    </location>
</feature>
<evidence type="ECO:0000313" key="9">
    <source>
        <dbReference type="Proteomes" id="UP000826014"/>
    </source>
</evidence>
<evidence type="ECO:0000256" key="7">
    <source>
        <dbReference type="HAMAP-Rule" id="MF_00108"/>
    </source>
</evidence>
<dbReference type="PANTHER" id="PTHR32125:SF4">
    <property type="entry name" value="2-C-METHYL-D-ERYTHRITOL 4-PHOSPHATE CYTIDYLYLTRANSFERASE, CHLOROPLASTIC"/>
    <property type="match status" value="1"/>
</dbReference>
<dbReference type="SUPFAM" id="SSF53448">
    <property type="entry name" value="Nucleotide-diphospho-sugar transferases"/>
    <property type="match status" value="1"/>
</dbReference>
<protein>
    <recommendedName>
        <fullName evidence="7">2-C-methyl-D-erythritol 4-phosphate cytidylyltransferase</fullName>
        <ecNumber evidence="7">2.7.7.60</ecNumber>
    </recommendedName>
    <alternativeName>
        <fullName evidence="7">4-diphosphocytidyl-2C-methyl-D-erythritol synthase</fullName>
    </alternativeName>
    <alternativeName>
        <fullName evidence="7">MEP cytidylyltransferase</fullName>
        <shortName evidence="7">MCT</shortName>
    </alternativeName>
</protein>
<evidence type="ECO:0000313" key="8">
    <source>
        <dbReference type="EMBL" id="QYF48402.1"/>
    </source>
</evidence>
<dbReference type="InterPro" id="IPR018294">
    <property type="entry name" value="ISPD_synthase_CS"/>
</dbReference>
<dbReference type="Pfam" id="PF01128">
    <property type="entry name" value="IspD"/>
    <property type="match status" value="1"/>
</dbReference>
<dbReference type="NCBIfam" id="TIGR00453">
    <property type="entry name" value="ispD"/>
    <property type="match status" value="1"/>
</dbReference>
<dbReference type="RefSeq" id="WP_220017759.1">
    <property type="nucleotide sequence ID" value="NZ_CP075587.1"/>
</dbReference>
<comment type="catalytic activity">
    <reaction evidence="1 7">
        <text>2-C-methyl-D-erythritol 4-phosphate + CTP + H(+) = 4-CDP-2-C-methyl-D-erythritol + diphosphate</text>
        <dbReference type="Rhea" id="RHEA:13429"/>
        <dbReference type="ChEBI" id="CHEBI:15378"/>
        <dbReference type="ChEBI" id="CHEBI:33019"/>
        <dbReference type="ChEBI" id="CHEBI:37563"/>
        <dbReference type="ChEBI" id="CHEBI:57823"/>
        <dbReference type="ChEBI" id="CHEBI:58262"/>
        <dbReference type="EC" id="2.7.7.60"/>
    </reaction>
</comment>
<dbReference type="InterPro" id="IPR050088">
    <property type="entry name" value="IspD/TarI_cytidylyltransf_bact"/>
</dbReference>
<dbReference type="EMBL" id="CP075587">
    <property type="protein sequence ID" value="QYF48402.1"/>
    <property type="molecule type" value="Genomic_DNA"/>
</dbReference>
<gene>
    <name evidence="7" type="primary">ispD</name>
    <name evidence="8" type="ORF">RHABOEDO_000558</name>
</gene>
<organism evidence="8 9">
    <name type="scientific">Candidatus Rhabdochlamydia oedothoracis</name>
    <dbReference type="NCBI Taxonomy" id="2720720"/>
    <lineage>
        <taxon>Bacteria</taxon>
        <taxon>Pseudomonadati</taxon>
        <taxon>Chlamydiota</taxon>
        <taxon>Chlamydiia</taxon>
        <taxon>Parachlamydiales</taxon>
        <taxon>Candidatus Rhabdochlamydiaceae</taxon>
        <taxon>Candidatus Rhabdochlamydia</taxon>
    </lineage>
</organism>
<evidence type="ECO:0000256" key="1">
    <source>
        <dbReference type="ARBA" id="ARBA00001282"/>
    </source>
</evidence>